<name>A0A401TXD1_CHIPU</name>
<dbReference type="PANTHER" id="PTHR11566">
    <property type="entry name" value="DYNAMIN"/>
    <property type="match status" value="1"/>
</dbReference>
<feature type="non-terminal residue" evidence="1">
    <location>
        <position position="1"/>
    </location>
</feature>
<dbReference type="AlphaFoldDB" id="A0A401TXD1"/>
<dbReference type="OrthoDB" id="5061070at2759"/>
<dbReference type="EMBL" id="BEZZ01216381">
    <property type="protein sequence ID" value="GCC47311.1"/>
    <property type="molecule type" value="Genomic_DNA"/>
</dbReference>
<dbReference type="Proteomes" id="UP000287033">
    <property type="component" value="Unassembled WGS sequence"/>
</dbReference>
<dbReference type="GO" id="GO:0008017">
    <property type="term" value="F:microtubule binding"/>
    <property type="evidence" value="ECO:0007669"/>
    <property type="project" value="TreeGrafter"/>
</dbReference>
<dbReference type="GO" id="GO:0003924">
    <property type="term" value="F:GTPase activity"/>
    <property type="evidence" value="ECO:0007669"/>
    <property type="project" value="TreeGrafter"/>
</dbReference>
<evidence type="ECO:0008006" key="3">
    <source>
        <dbReference type="Google" id="ProtNLM"/>
    </source>
</evidence>
<dbReference type="GO" id="GO:0006897">
    <property type="term" value="P:endocytosis"/>
    <property type="evidence" value="ECO:0007669"/>
    <property type="project" value="TreeGrafter"/>
</dbReference>
<dbReference type="STRING" id="137246.A0A401TXD1"/>
<protein>
    <recommendedName>
        <fullName evidence="3">Dynamin-type G domain-containing protein</fullName>
    </recommendedName>
</protein>
<dbReference type="PANTHER" id="PTHR11566:SF21">
    <property type="entry name" value="DYNAMIN RELATED PROTEIN 1, ISOFORM A"/>
    <property type="match status" value="1"/>
</dbReference>
<dbReference type="GO" id="GO:0016559">
    <property type="term" value="P:peroxisome fission"/>
    <property type="evidence" value="ECO:0007669"/>
    <property type="project" value="TreeGrafter"/>
</dbReference>
<comment type="caution">
    <text evidence="1">The sequence shown here is derived from an EMBL/GenBank/DDBJ whole genome shotgun (WGS) entry which is preliminary data.</text>
</comment>
<evidence type="ECO:0000313" key="2">
    <source>
        <dbReference type="Proteomes" id="UP000287033"/>
    </source>
</evidence>
<sequence>TSSAGRRTLAVVTKLDLMDAGTDAVDVLTGRVIPVKLGIIGVVNR</sequence>
<evidence type="ECO:0000313" key="1">
    <source>
        <dbReference type="EMBL" id="GCC47311.1"/>
    </source>
</evidence>
<gene>
    <name evidence="1" type="ORF">chiPu_0031695</name>
</gene>
<accession>A0A401TXD1</accession>
<dbReference type="Gene3D" id="3.40.50.300">
    <property type="entry name" value="P-loop containing nucleotide triphosphate hydrolases"/>
    <property type="match status" value="1"/>
</dbReference>
<dbReference type="InterPro" id="IPR027417">
    <property type="entry name" value="P-loop_NTPase"/>
</dbReference>
<organism evidence="1 2">
    <name type="scientific">Chiloscyllium punctatum</name>
    <name type="common">Brownbanded bambooshark</name>
    <name type="synonym">Hemiscyllium punctatum</name>
    <dbReference type="NCBI Taxonomy" id="137246"/>
    <lineage>
        <taxon>Eukaryota</taxon>
        <taxon>Metazoa</taxon>
        <taxon>Chordata</taxon>
        <taxon>Craniata</taxon>
        <taxon>Vertebrata</taxon>
        <taxon>Chondrichthyes</taxon>
        <taxon>Elasmobranchii</taxon>
        <taxon>Galeomorphii</taxon>
        <taxon>Galeoidea</taxon>
        <taxon>Orectolobiformes</taxon>
        <taxon>Hemiscylliidae</taxon>
        <taxon>Chiloscyllium</taxon>
    </lineage>
</organism>
<dbReference type="GO" id="GO:0048312">
    <property type="term" value="P:intracellular distribution of mitochondria"/>
    <property type="evidence" value="ECO:0007669"/>
    <property type="project" value="TreeGrafter"/>
</dbReference>
<dbReference type="SUPFAM" id="SSF52540">
    <property type="entry name" value="P-loop containing nucleoside triphosphate hydrolases"/>
    <property type="match status" value="1"/>
</dbReference>
<dbReference type="GO" id="GO:0005739">
    <property type="term" value="C:mitochondrion"/>
    <property type="evidence" value="ECO:0007669"/>
    <property type="project" value="TreeGrafter"/>
</dbReference>
<dbReference type="GO" id="GO:0005874">
    <property type="term" value="C:microtubule"/>
    <property type="evidence" value="ECO:0007669"/>
    <property type="project" value="TreeGrafter"/>
</dbReference>
<dbReference type="InterPro" id="IPR022812">
    <property type="entry name" value="Dynamin"/>
</dbReference>
<proteinExistence type="predicted"/>
<dbReference type="GO" id="GO:0000266">
    <property type="term" value="P:mitochondrial fission"/>
    <property type="evidence" value="ECO:0007669"/>
    <property type="project" value="TreeGrafter"/>
</dbReference>
<keyword evidence="2" id="KW-1185">Reference proteome</keyword>
<dbReference type="GO" id="GO:0016020">
    <property type="term" value="C:membrane"/>
    <property type="evidence" value="ECO:0007669"/>
    <property type="project" value="TreeGrafter"/>
</dbReference>
<dbReference type="PRINTS" id="PR00195">
    <property type="entry name" value="DYNAMIN"/>
</dbReference>
<reference evidence="1 2" key="1">
    <citation type="journal article" date="2018" name="Nat. Ecol. Evol.">
        <title>Shark genomes provide insights into elasmobranch evolution and the origin of vertebrates.</title>
        <authorList>
            <person name="Hara Y"/>
            <person name="Yamaguchi K"/>
            <person name="Onimaru K"/>
            <person name="Kadota M"/>
            <person name="Koyanagi M"/>
            <person name="Keeley SD"/>
            <person name="Tatsumi K"/>
            <person name="Tanaka K"/>
            <person name="Motone F"/>
            <person name="Kageyama Y"/>
            <person name="Nozu R"/>
            <person name="Adachi N"/>
            <person name="Nishimura O"/>
            <person name="Nakagawa R"/>
            <person name="Tanegashima C"/>
            <person name="Kiyatake I"/>
            <person name="Matsumoto R"/>
            <person name="Murakumo K"/>
            <person name="Nishida K"/>
            <person name="Terakita A"/>
            <person name="Kuratani S"/>
            <person name="Sato K"/>
            <person name="Hyodo S Kuraku.S."/>
        </authorList>
    </citation>
    <scope>NUCLEOTIDE SEQUENCE [LARGE SCALE GENOMIC DNA]</scope>
</reference>